<evidence type="ECO:0000256" key="2">
    <source>
        <dbReference type="SAM" id="SignalP"/>
    </source>
</evidence>
<dbReference type="SUPFAM" id="SSF56235">
    <property type="entry name" value="N-terminal nucleophile aminohydrolases (Ntn hydrolases)"/>
    <property type="match status" value="1"/>
</dbReference>
<dbReference type="InterPro" id="IPR029055">
    <property type="entry name" value="Ntn_hydrolases_N"/>
</dbReference>
<dbReference type="OrthoDB" id="1081007at2759"/>
<gene>
    <name evidence="3" type="ORF">E4U43_006500</name>
</gene>
<evidence type="ECO:0000313" key="3">
    <source>
        <dbReference type="EMBL" id="KAG5982013.1"/>
    </source>
</evidence>
<accession>A0A9P7N1G9</accession>
<dbReference type="InterPro" id="IPR000101">
    <property type="entry name" value="GGT_peptidase"/>
</dbReference>
<dbReference type="PANTHER" id="PTHR11686">
    <property type="entry name" value="GAMMA GLUTAMYL TRANSPEPTIDASE"/>
    <property type="match status" value="1"/>
</dbReference>
<dbReference type="GO" id="GO:0036374">
    <property type="term" value="F:glutathione hydrolase activity"/>
    <property type="evidence" value="ECO:0007669"/>
    <property type="project" value="InterPro"/>
</dbReference>
<keyword evidence="4" id="KW-1185">Reference proteome</keyword>
<dbReference type="PANTHER" id="PTHR11686:SF62">
    <property type="entry name" value="GLUTATHIONE HYDROLASE"/>
    <property type="match status" value="1"/>
</dbReference>
<evidence type="ECO:0000256" key="1">
    <source>
        <dbReference type="PIRSR" id="PIRSR600101-2"/>
    </source>
</evidence>
<sequence>MERLAPLLAKLLLAASFHHAVSQARAVPEVILGPVTAADASAGAIATESIECSSIGRDLLARGGNAADALVGATFCVGVIGMYHSGIGGGGFALVRDTDGSYEAIDFREAAGAAASEDMFQGNVAGSVYGGLAVAVPSEVRGLGYIHDKYGALPWKTVMQGAIHVARDGFKVSEDLIHYINRTVEGRPSNFLVEDPNWAQDFAPKGEIVFAHEDVQPSLMMQMLTAVGEIGRLVQVGETMTRKRYADTLEKIANHGPDAFYTGDL</sequence>
<evidence type="ECO:0008006" key="5">
    <source>
        <dbReference type="Google" id="ProtNLM"/>
    </source>
</evidence>
<keyword evidence="2" id="KW-0732">Signal</keyword>
<dbReference type="GO" id="GO:0006751">
    <property type="term" value="P:glutathione catabolic process"/>
    <property type="evidence" value="ECO:0007669"/>
    <property type="project" value="InterPro"/>
</dbReference>
<dbReference type="Pfam" id="PF01019">
    <property type="entry name" value="G_glu_transpept"/>
    <property type="match status" value="1"/>
</dbReference>
<feature type="binding site" evidence="1">
    <location>
        <position position="108"/>
    </location>
    <ligand>
        <name>L-glutamate</name>
        <dbReference type="ChEBI" id="CHEBI:29985"/>
    </ligand>
</feature>
<dbReference type="AlphaFoldDB" id="A0A9P7N1G9"/>
<name>A0A9P7N1G9_9HYPO</name>
<proteinExistence type="predicted"/>
<protein>
    <recommendedName>
        <fullName evidence="5">Gamma-glutamyltransferase</fullName>
    </recommendedName>
</protein>
<organism evidence="3 4">
    <name type="scientific">Claviceps pusilla</name>
    <dbReference type="NCBI Taxonomy" id="123648"/>
    <lineage>
        <taxon>Eukaryota</taxon>
        <taxon>Fungi</taxon>
        <taxon>Dikarya</taxon>
        <taxon>Ascomycota</taxon>
        <taxon>Pezizomycotina</taxon>
        <taxon>Sordariomycetes</taxon>
        <taxon>Hypocreomycetidae</taxon>
        <taxon>Hypocreales</taxon>
        <taxon>Clavicipitaceae</taxon>
        <taxon>Claviceps</taxon>
    </lineage>
</organism>
<comment type="caution">
    <text evidence="3">The sequence shown here is derived from an EMBL/GenBank/DDBJ whole genome shotgun (WGS) entry which is preliminary data.</text>
</comment>
<feature type="non-terminal residue" evidence="3">
    <location>
        <position position="1"/>
    </location>
</feature>
<dbReference type="PRINTS" id="PR01210">
    <property type="entry name" value="GGTRANSPTASE"/>
</dbReference>
<dbReference type="GO" id="GO:0005886">
    <property type="term" value="C:plasma membrane"/>
    <property type="evidence" value="ECO:0007669"/>
    <property type="project" value="TreeGrafter"/>
</dbReference>
<feature type="signal peptide" evidence="2">
    <location>
        <begin position="1"/>
        <end position="26"/>
    </location>
</feature>
<dbReference type="Proteomes" id="UP000748025">
    <property type="component" value="Unassembled WGS sequence"/>
</dbReference>
<dbReference type="EMBL" id="SRPW01004497">
    <property type="protein sequence ID" value="KAG5982013.1"/>
    <property type="molecule type" value="Genomic_DNA"/>
</dbReference>
<reference evidence="3" key="1">
    <citation type="journal article" date="2020" name="bioRxiv">
        <title>Whole genome comparisons of ergot fungi reveals the divergence and evolution of species within the genus Claviceps are the result of varying mechanisms driving genome evolution and host range expansion.</title>
        <authorList>
            <person name="Wyka S.A."/>
            <person name="Mondo S.J."/>
            <person name="Liu M."/>
            <person name="Dettman J."/>
            <person name="Nalam V."/>
            <person name="Broders K.D."/>
        </authorList>
    </citation>
    <scope>NUCLEOTIDE SEQUENCE</scope>
    <source>
        <strain evidence="3">CCC 602</strain>
    </source>
</reference>
<feature type="chain" id="PRO_5040512046" description="Gamma-glutamyltransferase" evidence="2">
    <location>
        <begin position="27"/>
        <end position="265"/>
    </location>
</feature>
<evidence type="ECO:0000313" key="4">
    <source>
        <dbReference type="Proteomes" id="UP000748025"/>
    </source>
</evidence>